<dbReference type="PROSITE" id="PS51900">
    <property type="entry name" value="CB"/>
    <property type="match status" value="1"/>
</dbReference>
<dbReference type="InterPro" id="IPR002104">
    <property type="entry name" value="Integrase_catalytic"/>
</dbReference>
<dbReference type="EMBL" id="CP047020">
    <property type="protein sequence ID" value="QHA09632.1"/>
    <property type="molecule type" value="Genomic_DNA"/>
</dbReference>
<dbReference type="PANTHER" id="PTHR30349">
    <property type="entry name" value="PHAGE INTEGRASE-RELATED"/>
    <property type="match status" value="1"/>
</dbReference>
<protein>
    <submittedName>
        <fullName evidence="8">Tyrosine-type recombinase/integrase</fullName>
    </submittedName>
</protein>
<keyword evidence="9" id="KW-1185">Reference proteome</keyword>
<dbReference type="InterPro" id="IPR050090">
    <property type="entry name" value="Tyrosine_recombinase_XerCD"/>
</dbReference>
<dbReference type="Pfam" id="PF02899">
    <property type="entry name" value="Phage_int_SAM_1"/>
    <property type="match status" value="1"/>
</dbReference>
<gene>
    <name evidence="8" type="ORF">GQF42_16215</name>
</gene>
<dbReference type="InterPro" id="IPR013762">
    <property type="entry name" value="Integrase-like_cat_sf"/>
</dbReference>
<reference evidence="8 9" key="1">
    <citation type="submission" date="2019-12" db="EMBL/GenBank/DDBJ databases">
        <title>Streptomyces sp. strain T44 isolated from rhizosphere soil of Broussonetia papyrifera.</title>
        <authorList>
            <person name="Mo P."/>
        </authorList>
    </citation>
    <scope>NUCLEOTIDE SEQUENCE [LARGE SCALE GENOMIC DNA]</scope>
    <source>
        <strain evidence="8 9">T44</strain>
    </source>
</reference>
<proteinExistence type="inferred from homology"/>
<evidence type="ECO:0000259" key="6">
    <source>
        <dbReference type="PROSITE" id="PS51898"/>
    </source>
</evidence>
<name>A0A6I6NE13_9ACTN</name>
<dbReference type="InterPro" id="IPR011010">
    <property type="entry name" value="DNA_brk_join_enz"/>
</dbReference>
<dbReference type="Proteomes" id="UP000436138">
    <property type="component" value="Chromosome"/>
</dbReference>
<evidence type="ECO:0000259" key="7">
    <source>
        <dbReference type="PROSITE" id="PS51900"/>
    </source>
</evidence>
<feature type="domain" description="Tyr recombinase" evidence="6">
    <location>
        <begin position="131"/>
        <end position="426"/>
    </location>
</feature>
<dbReference type="SUPFAM" id="SSF56349">
    <property type="entry name" value="DNA breaking-rejoining enzymes"/>
    <property type="match status" value="2"/>
</dbReference>
<dbReference type="InterPro" id="IPR010998">
    <property type="entry name" value="Integrase_recombinase_N"/>
</dbReference>
<feature type="domain" description="Core-binding (CB)" evidence="7">
    <location>
        <begin position="12"/>
        <end position="95"/>
    </location>
</feature>
<dbReference type="AlphaFoldDB" id="A0A6I6NE13"/>
<evidence type="ECO:0000256" key="1">
    <source>
        <dbReference type="ARBA" id="ARBA00008857"/>
    </source>
</evidence>
<organism evidence="8 9">
    <name type="scientific">Streptomyces broussonetiae</name>
    <dbReference type="NCBI Taxonomy" id="2686304"/>
    <lineage>
        <taxon>Bacteria</taxon>
        <taxon>Bacillati</taxon>
        <taxon>Actinomycetota</taxon>
        <taxon>Actinomycetes</taxon>
        <taxon>Kitasatosporales</taxon>
        <taxon>Streptomycetaceae</taxon>
        <taxon>Streptomyces</taxon>
    </lineage>
</organism>
<evidence type="ECO:0000256" key="4">
    <source>
        <dbReference type="ARBA" id="ARBA00023172"/>
    </source>
</evidence>
<accession>A0A6I6NE13</accession>
<keyword evidence="3 5" id="KW-0238">DNA-binding</keyword>
<dbReference type="InterPro" id="IPR004107">
    <property type="entry name" value="Integrase_SAM-like_N"/>
</dbReference>
<evidence type="ECO:0000313" key="9">
    <source>
        <dbReference type="Proteomes" id="UP000436138"/>
    </source>
</evidence>
<dbReference type="Gene3D" id="1.10.150.130">
    <property type="match status" value="1"/>
</dbReference>
<comment type="similarity">
    <text evidence="1">Belongs to the 'phage' integrase family.</text>
</comment>
<dbReference type="GO" id="GO:0006310">
    <property type="term" value="P:DNA recombination"/>
    <property type="evidence" value="ECO:0007669"/>
    <property type="project" value="UniProtKB-KW"/>
</dbReference>
<dbReference type="PANTHER" id="PTHR30349:SF41">
    <property type="entry name" value="INTEGRASE_RECOMBINASE PROTEIN MJ0367-RELATED"/>
    <property type="match status" value="1"/>
</dbReference>
<dbReference type="KEGG" id="sbro:GQF42_16215"/>
<dbReference type="PROSITE" id="PS51898">
    <property type="entry name" value="TYR_RECOMBINASE"/>
    <property type="match status" value="1"/>
</dbReference>
<keyword evidence="2" id="KW-0229">DNA integration</keyword>
<dbReference type="GO" id="GO:0015074">
    <property type="term" value="P:DNA integration"/>
    <property type="evidence" value="ECO:0007669"/>
    <property type="project" value="UniProtKB-KW"/>
</dbReference>
<evidence type="ECO:0000256" key="2">
    <source>
        <dbReference type="ARBA" id="ARBA00022908"/>
    </source>
</evidence>
<dbReference type="InterPro" id="IPR044068">
    <property type="entry name" value="CB"/>
</dbReference>
<dbReference type="GO" id="GO:0003677">
    <property type="term" value="F:DNA binding"/>
    <property type="evidence" value="ECO:0007669"/>
    <property type="project" value="UniProtKB-UniRule"/>
</dbReference>
<evidence type="ECO:0000256" key="5">
    <source>
        <dbReference type="PROSITE-ProRule" id="PRU01248"/>
    </source>
</evidence>
<dbReference type="Gene3D" id="1.10.443.10">
    <property type="entry name" value="Intergrase catalytic core"/>
    <property type="match status" value="1"/>
</dbReference>
<evidence type="ECO:0000256" key="3">
    <source>
        <dbReference type="ARBA" id="ARBA00023125"/>
    </source>
</evidence>
<keyword evidence="4" id="KW-0233">DNA recombination</keyword>
<sequence length="466" mass="53118">MLSPDCQVDELLSVYLCRSSFARLEAETKRNYTSDYCVFFDFLWGRGKTWNEATADDLWDFEDWRTRSPRNPRKVGPSRWNRGLAAVTRLYRWAVTNGHMTDSPVETRSVMGRRGEAMQVPTARAKGARASNVRWLTPRAFRLWVDVGLRGHTSAGIITPGWRGRLEERNTSFVDLLFSSGMRLGEGASLLTLEVPGVRLGGGRYYHGRLARAVTKSKRARTFYVSAPAVAAVEGYMESTRALTVRRAQVQGRYDRLPMRLVVRQTGHHRRLLHWIDQDGCEGQTPLGEATIAERMTYFTEGPLGPEPLWLWLNESGTPFRPASWENVFRSASQRCQDQLRNVTEEPPWCTPHMCRHSFALYMLVVLHHVMDVKLGLSAEERRDFRLLYGDPWRMVQDLLGHAQLETTREIYLAPVADLQLRSLLLEPAPPLGEAARSDAWVTSLLARIARESDHIQDLNERLGPG</sequence>
<evidence type="ECO:0000313" key="8">
    <source>
        <dbReference type="EMBL" id="QHA09632.1"/>
    </source>
</evidence>